<accession>A0A9P6EP92</accession>
<keyword evidence="4" id="KW-0547">Nucleotide-binding</keyword>
<keyword evidence="3" id="KW-0436">Ligase</keyword>
<keyword evidence="13" id="KW-1185">Reference proteome</keyword>
<dbReference type="CDD" id="cd04318">
    <property type="entry name" value="EcAsnRS_like_N"/>
    <property type="match status" value="1"/>
</dbReference>
<keyword evidence="5" id="KW-0067">ATP-binding</keyword>
<dbReference type="PRINTS" id="PR01042">
    <property type="entry name" value="TRNASYNTHASP"/>
</dbReference>
<protein>
    <recommendedName>
        <fullName evidence="9">Asparagine--tRNA ligase, mitochondrial</fullName>
        <ecNumber evidence="2">6.1.1.22</ecNumber>
    </recommendedName>
    <alternativeName>
        <fullName evidence="8">Asparaginyl-tRNA synthetase</fullName>
    </alternativeName>
</protein>
<evidence type="ECO:0000256" key="5">
    <source>
        <dbReference type="ARBA" id="ARBA00022840"/>
    </source>
</evidence>
<evidence type="ECO:0000313" key="12">
    <source>
        <dbReference type="EMBL" id="KAF9532407.1"/>
    </source>
</evidence>
<dbReference type="GO" id="GO:0005739">
    <property type="term" value="C:mitochondrion"/>
    <property type="evidence" value="ECO:0007669"/>
    <property type="project" value="TreeGrafter"/>
</dbReference>
<proteinExistence type="inferred from homology"/>
<evidence type="ECO:0000256" key="6">
    <source>
        <dbReference type="ARBA" id="ARBA00022917"/>
    </source>
</evidence>
<dbReference type="InterPro" id="IPR004522">
    <property type="entry name" value="Asn-tRNA-ligase"/>
</dbReference>
<gene>
    <name evidence="12" type="ORF">CPB83DRAFT_678140</name>
</gene>
<comment type="caution">
    <text evidence="12">The sequence shown here is derived from an EMBL/GenBank/DDBJ whole genome shotgun (WGS) entry which is preliminary data.</text>
</comment>
<evidence type="ECO:0000259" key="11">
    <source>
        <dbReference type="PROSITE" id="PS50862"/>
    </source>
</evidence>
<dbReference type="EC" id="6.1.1.22" evidence="2"/>
<evidence type="ECO:0000256" key="9">
    <source>
        <dbReference type="ARBA" id="ARBA00068798"/>
    </source>
</evidence>
<evidence type="ECO:0000256" key="1">
    <source>
        <dbReference type="ARBA" id="ARBA00008226"/>
    </source>
</evidence>
<dbReference type="Gene3D" id="2.40.50.140">
    <property type="entry name" value="Nucleic acid-binding proteins"/>
    <property type="match status" value="1"/>
</dbReference>
<dbReference type="AlphaFoldDB" id="A0A9P6EP92"/>
<feature type="region of interest" description="Disordered" evidence="10">
    <location>
        <begin position="203"/>
        <end position="227"/>
    </location>
</feature>
<evidence type="ECO:0000256" key="10">
    <source>
        <dbReference type="SAM" id="MobiDB-lite"/>
    </source>
</evidence>
<dbReference type="PANTHER" id="PTHR22594">
    <property type="entry name" value="ASPARTYL/LYSYL-TRNA SYNTHETASE"/>
    <property type="match status" value="1"/>
</dbReference>
<dbReference type="Pfam" id="PF00152">
    <property type="entry name" value="tRNA-synt_2"/>
    <property type="match status" value="1"/>
</dbReference>
<dbReference type="EMBL" id="MU157832">
    <property type="protein sequence ID" value="KAF9532407.1"/>
    <property type="molecule type" value="Genomic_DNA"/>
</dbReference>
<dbReference type="SUPFAM" id="SSF50249">
    <property type="entry name" value="Nucleic acid-binding proteins"/>
    <property type="match status" value="1"/>
</dbReference>
<evidence type="ECO:0000256" key="2">
    <source>
        <dbReference type="ARBA" id="ARBA00012816"/>
    </source>
</evidence>
<dbReference type="Proteomes" id="UP000807306">
    <property type="component" value="Unassembled WGS sequence"/>
</dbReference>
<keyword evidence="6" id="KW-0648">Protein biosynthesis</keyword>
<dbReference type="GO" id="GO:0003676">
    <property type="term" value="F:nucleic acid binding"/>
    <property type="evidence" value="ECO:0007669"/>
    <property type="project" value="InterPro"/>
</dbReference>
<dbReference type="InterPro" id="IPR006195">
    <property type="entry name" value="aa-tRNA-synth_II"/>
</dbReference>
<evidence type="ECO:0000313" key="13">
    <source>
        <dbReference type="Proteomes" id="UP000807306"/>
    </source>
</evidence>
<dbReference type="OrthoDB" id="1931232at2759"/>
<comment type="similarity">
    <text evidence="1">Belongs to the class-II aminoacyl-tRNA synthetase family.</text>
</comment>
<dbReference type="GO" id="GO:0006421">
    <property type="term" value="P:asparaginyl-tRNA aminoacylation"/>
    <property type="evidence" value="ECO:0007669"/>
    <property type="project" value="InterPro"/>
</dbReference>
<feature type="domain" description="Aminoacyl-transfer RNA synthetases class-II family profile" evidence="11">
    <location>
        <begin position="159"/>
        <end position="495"/>
    </location>
</feature>
<name>A0A9P6EP92_9AGAR</name>
<dbReference type="InterPro" id="IPR002312">
    <property type="entry name" value="Asp/Asn-tRNA-synth_IIb"/>
</dbReference>
<dbReference type="InterPro" id="IPR012340">
    <property type="entry name" value="NA-bd_OB-fold"/>
</dbReference>
<dbReference type="FunFam" id="3.30.930.10:FF:000016">
    <property type="entry name" value="Asparagine--tRNA ligase"/>
    <property type="match status" value="1"/>
</dbReference>
<dbReference type="PROSITE" id="PS50862">
    <property type="entry name" value="AA_TRNA_LIGASE_II"/>
    <property type="match status" value="1"/>
</dbReference>
<dbReference type="GO" id="GO:0005524">
    <property type="term" value="F:ATP binding"/>
    <property type="evidence" value="ECO:0007669"/>
    <property type="project" value="UniProtKB-KW"/>
</dbReference>
<evidence type="ECO:0000256" key="7">
    <source>
        <dbReference type="ARBA" id="ARBA00023146"/>
    </source>
</evidence>
<dbReference type="InterPro" id="IPR004364">
    <property type="entry name" value="Aa-tRNA-synt_II"/>
</dbReference>
<reference evidence="12" key="1">
    <citation type="submission" date="2020-11" db="EMBL/GenBank/DDBJ databases">
        <authorList>
            <consortium name="DOE Joint Genome Institute"/>
            <person name="Ahrendt S."/>
            <person name="Riley R."/>
            <person name="Andreopoulos W."/>
            <person name="Labutti K."/>
            <person name="Pangilinan J."/>
            <person name="Ruiz-Duenas F.J."/>
            <person name="Barrasa J.M."/>
            <person name="Sanchez-Garcia M."/>
            <person name="Camarero S."/>
            <person name="Miyauchi S."/>
            <person name="Serrano A."/>
            <person name="Linde D."/>
            <person name="Babiker R."/>
            <person name="Drula E."/>
            <person name="Ayuso-Fernandez I."/>
            <person name="Pacheco R."/>
            <person name="Padilla G."/>
            <person name="Ferreira P."/>
            <person name="Barriuso J."/>
            <person name="Kellner H."/>
            <person name="Castanera R."/>
            <person name="Alfaro M."/>
            <person name="Ramirez L."/>
            <person name="Pisabarro A.G."/>
            <person name="Kuo A."/>
            <person name="Tritt A."/>
            <person name="Lipzen A."/>
            <person name="He G."/>
            <person name="Yan M."/>
            <person name="Ng V."/>
            <person name="Cullen D."/>
            <person name="Martin F."/>
            <person name="Rosso M.-N."/>
            <person name="Henrissat B."/>
            <person name="Hibbett D."/>
            <person name="Martinez A.T."/>
            <person name="Grigoriev I.V."/>
        </authorList>
    </citation>
    <scope>NUCLEOTIDE SEQUENCE</scope>
    <source>
        <strain evidence="12">CBS 506.95</strain>
    </source>
</reference>
<dbReference type="CDD" id="cd00776">
    <property type="entry name" value="AsxRS_core"/>
    <property type="match status" value="1"/>
</dbReference>
<dbReference type="NCBIfam" id="TIGR00457">
    <property type="entry name" value="asnS"/>
    <property type="match status" value="1"/>
</dbReference>
<keyword evidence="7" id="KW-0030">Aminoacyl-tRNA synthetase</keyword>
<dbReference type="SUPFAM" id="SSF55681">
    <property type="entry name" value="Class II aaRS and biotin synthetases"/>
    <property type="match status" value="1"/>
</dbReference>
<evidence type="ECO:0000256" key="4">
    <source>
        <dbReference type="ARBA" id="ARBA00022741"/>
    </source>
</evidence>
<dbReference type="InterPro" id="IPR004365">
    <property type="entry name" value="NA-bd_OB_tRNA"/>
</dbReference>
<dbReference type="Gene3D" id="3.30.930.10">
    <property type="entry name" value="Bira Bifunctional Protein, Domain 2"/>
    <property type="match status" value="1"/>
</dbReference>
<dbReference type="PANTHER" id="PTHR22594:SF34">
    <property type="entry name" value="ASPARAGINE--TRNA LIGASE, MITOCHONDRIAL-RELATED"/>
    <property type="match status" value="1"/>
</dbReference>
<dbReference type="Pfam" id="PF01336">
    <property type="entry name" value="tRNA_anti-codon"/>
    <property type="match status" value="1"/>
</dbReference>
<organism evidence="12 13">
    <name type="scientific">Crepidotus variabilis</name>
    <dbReference type="NCBI Taxonomy" id="179855"/>
    <lineage>
        <taxon>Eukaryota</taxon>
        <taxon>Fungi</taxon>
        <taxon>Dikarya</taxon>
        <taxon>Basidiomycota</taxon>
        <taxon>Agaricomycotina</taxon>
        <taxon>Agaricomycetes</taxon>
        <taxon>Agaricomycetidae</taxon>
        <taxon>Agaricales</taxon>
        <taxon>Agaricineae</taxon>
        <taxon>Crepidotaceae</taxon>
        <taxon>Crepidotus</taxon>
    </lineage>
</organism>
<evidence type="ECO:0000256" key="3">
    <source>
        <dbReference type="ARBA" id="ARBA00022598"/>
    </source>
</evidence>
<evidence type="ECO:0000256" key="8">
    <source>
        <dbReference type="ARBA" id="ARBA00029886"/>
    </source>
</evidence>
<sequence length="505" mass="55854">MITRRFASFASTSTKKFSLPKNIRQLLEPTDITLDTAKSSTVSGWITSIRKQKRVSFAVISDGSTSKSLQAVLINGKDDNILRRLTNGAAVRLTGQLVASPGSGQSHELLVDEKTGGVIEVLGECDPETYPIQKKALTPEYLRDHAHLRARTAHIAAMLRLRDVLGRRINSWFEDQGFCSVNTPIITASDCEGAGEAFKLSPIQSRHPASTSATPSPTTPPPPSEFFNSPAYLTVSHQLHLEALATSLSRVYTLSPCFRAEPSDTSKHLAEFWMLEAEWAFPTPDGVLGVCDLTEALIRSIGSEVRQKDDLEAIAKLKSTGDKDYLANAFESEAPWARMTYTEAVKELQTAVSQGVKFEYQPQWGRPLQSEHELYLAETLIGGPVFVTDYPATLKPFYMRLNPDEKTVACFDLLVPHIGELVGGSVREERADILERQMREAGLIAKDDPTGQNSSYKWYLDLRKFGGAPHAGFGMGFERLVGWLSGVHNIRECIPMPRWAGRMLL</sequence>
<dbReference type="GO" id="GO:0004816">
    <property type="term" value="F:asparagine-tRNA ligase activity"/>
    <property type="evidence" value="ECO:0007669"/>
    <property type="project" value="UniProtKB-EC"/>
</dbReference>
<dbReference type="NCBIfam" id="NF003037">
    <property type="entry name" value="PRK03932.1"/>
    <property type="match status" value="1"/>
</dbReference>
<dbReference type="InterPro" id="IPR045864">
    <property type="entry name" value="aa-tRNA-synth_II/BPL/LPL"/>
</dbReference>